<keyword evidence="3" id="KW-1133">Transmembrane helix</keyword>
<keyword evidence="1" id="KW-0175">Coiled coil</keyword>
<reference evidence="5 6" key="1">
    <citation type="journal article" date="2023" name="BMC Biol.">
        <title>The compact genome of the sponge Oopsacas minuta (Hexactinellida) is lacking key metazoan core genes.</title>
        <authorList>
            <person name="Santini S."/>
            <person name="Schenkelaars Q."/>
            <person name="Jourda C."/>
            <person name="Duchesne M."/>
            <person name="Belahbib H."/>
            <person name="Rocher C."/>
            <person name="Selva M."/>
            <person name="Riesgo A."/>
            <person name="Vervoort M."/>
            <person name="Leys S.P."/>
            <person name="Kodjabachian L."/>
            <person name="Le Bivic A."/>
            <person name="Borchiellini C."/>
            <person name="Claverie J.M."/>
            <person name="Renard E."/>
        </authorList>
    </citation>
    <scope>NUCLEOTIDE SEQUENCE [LARGE SCALE GENOMIC DNA]</scope>
    <source>
        <strain evidence="5">SPO-2</strain>
    </source>
</reference>
<accession>A0AAV7KME2</accession>
<feature type="signal peptide" evidence="4">
    <location>
        <begin position="1"/>
        <end position="24"/>
    </location>
</feature>
<evidence type="ECO:0000256" key="3">
    <source>
        <dbReference type="SAM" id="Phobius"/>
    </source>
</evidence>
<keyword evidence="6" id="KW-1185">Reference proteome</keyword>
<dbReference type="EMBL" id="JAKMXF010000022">
    <property type="protein sequence ID" value="KAI6660926.1"/>
    <property type="molecule type" value="Genomic_DNA"/>
</dbReference>
<dbReference type="Proteomes" id="UP001165289">
    <property type="component" value="Unassembled WGS sequence"/>
</dbReference>
<sequence>MIYVSMKYFIFLLLITVIPDPCCSDQSDTYDKAKSSYETLRSITEDGSKRASCMKVAFSQLNATCSNLDETMVNYLALRFTVCHYQDTQRDFPEQCVNASPTVESTTECTKNLTDNSFIIYTQFYTHTRASCYFLEAKLWQEKTEQTIHKLGDVADASVLKIHQSLDKSDTLIKGQAELHIKASELSDKHDILHDKMDNNHQKIDELTKAISEYYIMVSDMLSILSQSSVRLEQMVNLVLGETHQLSSFLFYFTLTIMTFLLTIPSRTSAARLKMISFIVLHFMLERLVYSATSSLSPDYHSLFVTVSYYTRFFIAVLSLFLLMHAGYNYKDYDMLLHVINHKLDQERKENEKFRENIQNEIKVTSTSLHDKFDLIAKPCISPHVQEEELLVPSARKSIHRVRRRLEDSFDTQECVSDYNTPWRTSIQPDNDSSLFCQPVTLDYDSGVEDCFRKELQLSIHKLNVSTTGSSPSNSRTSTPSGSSRSQSIYSSAKRYNLRSQHK</sequence>
<evidence type="ECO:0000256" key="2">
    <source>
        <dbReference type="SAM" id="MobiDB-lite"/>
    </source>
</evidence>
<protein>
    <recommendedName>
        <fullName evidence="7">Protein brambleberry</fullName>
    </recommendedName>
</protein>
<evidence type="ECO:0000256" key="4">
    <source>
        <dbReference type="SAM" id="SignalP"/>
    </source>
</evidence>
<feature type="compositionally biased region" description="Low complexity" evidence="2">
    <location>
        <begin position="466"/>
        <end position="492"/>
    </location>
</feature>
<feature type="transmembrane region" description="Helical" evidence="3">
    <location>
        <begin position="246"/>
        <end position="264"/>
    </location>
</feature>
<evidence type="ECO:0008006" key="7">
    <source>
        <dbReference type="Google" id="ProtNLM"/>
    </source>
</evidence>
<dbReference type="PANTHER" id="PTHR33538">
    <property type="entry name" value="PROTEIN GAMETE EXPRESSED 1"/>
    <property type="match status" value="1"/>
</dbReference>
<keyword evidence="3" id="KW-0812">Transmembrane</keyword>
<evidence type="ECO:0000313" key="5">
    <source>
        <dbReference type="EMBL" id="KAI6660926.1"/>
    </source>
</evidence>
<feature type="region of interest" description="Disordered" evidence="2">
    <location>
        <begin position="465"/>
        <end position="503"/>
    </location>
</feature>
<evidence type="ECO:0000313" key="6">
    <source>
        <dbReference type="Proteomes" id="UP001165289"/>
    </source>
</evidence>
<organism evidence="5 6">
    <name type="scientific">Oopsacas minuta</name>
    <dbReference type="NCBI Taxonomy" id="111878"/>
    <lineage>
        <taxon>Eukaryota</taxon>
        <taxon>Metazoa</taxon>
        <taxon>Porifera</taxon>
        <taxon>Hexactinellida</taxon>
        <taxon>Hexasterophora</taxon>
        <taxon>Lyssacinosida</taxon>
        <taxon>Leucopsacidae</taxon>
        <taxon>Oopsacas</taxon>
    </lineage>
</organism>
<keyword evidence="4" id="KW-0732">Signal</keyword>
<name>A0AAV7KME2_9METZ</name>
<gene>
    <name evidence="5" type="ORF">LOD99_13650</name>
</gene>
<proteinExistence type="predicted"/>
<keyword evidence="3" id="KW-0472">Membrane</keyword>
<feature type="transmembrane region" description="Helical" evidence="3">
    <location>
        <begin position="309"/>
        <end position="328"/>
    </location>
</feature>
<evidence type="ECO:0000256" key="1">
    <source>
        <dbReference type="SAM" id="Coils"/>
    </source>
</evidence>
<feature type="chain" id="PRO_5043989539" description="Protein brambleberry" evidence="4">
    <location>
        <begin position="25"/>
        <end position="503"/>
    </location>
</feature>
<dbReference type="PANTHER" id="PTHR33538:SF2">
    <property type="entry name" value="PROTEIN GAMETE EXPRESSED 1"/>
    <property type="match status" value="1"/>
</dbReference>
<feature type="transmembrane region" description="Helical" evidence="3">
    <location>
        <begin position="276"/>
        <end position="297"/>
    </location>
</feature>
<comment type="caution">
    <text evidence="5">The sequence shown here is derived from an EMBL/GenBank/DDBJ whole genome shotgun (WGS) entry which is preliminary data.</text>
</comment>
<feature type="coiled-coil region" evidence="1">
    <location>
        <begin position="337"/>
        <end position="364"/>
    </location>
</feature>
<dbReference type="AlphaFoldDB" id="A0AAV7KME2"/>
<dbReference type="InterPro" id="IPR040346">
    <property type="entry name" value="GEX1/Brambleberry"/>
</dbReference>